<keyword evidence="10 15" id="KW-0274">FAD</keyword>
<evidence type="ECO:0000256" key="6">
    <source>
        <dbReference type="ARBA" id="ARBA00022679"/>
    </source>
</evidence>
<dbReference type="NCBIfam" id="TIGR00083">
    <property type="entry name" value="ribF"/>
    <property type="match status" value="1"/>
</dbReference>
<evidence type="ECO:0000256" key="11">
    <source>
        <dbReference type="ARBA" id="ARBA00022840"/>
    </source>
</evidence>
<dbReference type="InterPro" id="IPR015864">
    <property type="entry name" value="FAD_synthase"/>
</dbReference>
<keyword evidence="8 15" id="KW-0547">Nucleotide-binding</keyword>
<dbReference type="InterPro" id="IPR004821">
    <property type="entry name" value="Cyt_trans-like"/>
</dbReference>
<dbReference type="InterPro" id="IPR014729">
    <property type="entry name" value="Rossmann-like_a/b/a_fold"/>
</dbReference>
<comment type="similarity">
    <text evidence="15">Belongs to the ribF family.</text>
</comment>
<dbReference type="EMBL" id="BQKB01000009">
    <property type="protein sequence ID" value="GJM52110.1"/>
    <property type="molecule type" value="Genomic_DNA"/>
</dbReference>
<protein>
    <recommendedName>
        <fullName evidence="15">Riboflavin biosynthesis protein</fullName>
    </recommendedName>
    <domain>
        <recommendedName>
            <fullName evidence="15">Riboflavin kinase</fullName>
            <ecNumber evidence="15">2.7.1.26</ecNumber>
        </recommendedName>
        <alternativeName>
            <fullName evidence="15">Flavokinase</fullName>
        </alternativeName>
    </domain>
    <domain>
        <recommendedName>
            <fullName evidence="15">FMN adenylyltransferase</fullName>
            <ecNumber evidence="15">2.7.7.2</ecNumber>
        </recommendedName>
        <alternativeName>
            <fullName evidence="15">FAD pyrophosphorylase</fullName>
        </alternativeName>
        <alternativeName>
            <fullName evidence="15">FAD synthase</fullName>
        </alternativeName>
    </domain>
</protein>
<comment type="catalytic activity">
    <reaction evidence="14 15">
        <text>FMN + ATP + H(+) = FAD + diphosphate</text>
        <dbReference type="Rhea" id="RHEA:17237"/>
        <dbReference type="ChEBI" id="CHEBI:15378"/>
        <dbReference type="ChEBI" id="CHEBI:30616"/>
        <dbReference type="ChEBI" id="CHEBI:33019"/>
        <dbReference type="ChEBI" id="CHEBI:57692"/>
        <dbReference type="ChEBI" id="CHEBI:58210"/>
        <dbReference type="EC" id="2.7.7.2"/>
    </reaction>
</comment>
<dbReference type="Proteomes" id="UP001208692">
    <property type="component" value="Unassembled WGS sequence"/>
</dbReference>
<dbReference type="InterPro" id="IPR023468">
    <property type="entry name" value="Riboflavin_kinase"/>
</dbReference>
<evidence type="ECO:0000256" key="14">
    <source>
        <dbReference type="ARBA" id="ARBA00049494"/>
    </source>
</evidence>
<reference evidence="17 20" key="1">
    <citation type="submission" date="2021-11" db="EMBL/GenBank/DDBJ databases">
        <title>Draft genome sequence of Capnocytophaga sp. strain KC07075 isolated from cat oral cavity.</title>
        <authorList>
            <person name="Suzuki M."/>
            <person name="Imaoka K."/>
            <person name="Kimura M."/>
            <person name="Morikawa S."/>
            <person name="Maeda K."/>
        </authorList>
    </citation>
    <scope>NUCLEOTIDE SEQUENCE</scope>
    <source>
        <strain evidence="17">KC07075</strain>
        <strain evidence="18 20">KC07079</strain>
    </source>
</reference>
<evidence type="ECO:0000313" key="20">
    <source>
        <dbReference type="Proteomes" id="UP001208692"/>
    </source>
</evidence>
<sequence>MKIITNVWNFTTQQGSVITIGTFDGVHLGHQKIIEKIIDSGQKNDLIPTIFTFFPHPKMILQPNTAPKQIQTIEEKAIMLQNLGIQQLVIQSFDKNFADLSPEDFVKMILVEKLQVKKIIIGYDHRFGKDRTANITDLQHFGKKYNFEVEEIPAQEINEVAVSSTKIRKALEEGKIPEANAYLGYFFSFSGEVIHGKKLGKKLTFPTANIKLSANYKLIPKDGVYAIFTIMNGKKIFGMMNIGNNPTIDGKQSSIEVHFFDFESDLYGKNLTIYLYKYIREEQKFVSIEALKHQLEKDEITIRNVFSSDKKNLKKISNP</sequence>
<dbReference type="GO" id="GO:0009231">
    <property type="term" value="P:riboflavin biosynthetic process"/>
    <property type="evidence" value="ECO:0007669"/>
    <property type="project" value="InterPro"/>
</dbReference>
<dbReference type="NCBIfam" id="NF004160">
    <property type="entry name" value="PRK05627.1-3"/>
    <property type="match status" value="1"/>
</dbReference>
<keyword evidence="4 15" id="KW-0285">Flavoprotein</keyword>
<dbReference type="Gene3D" id="3.40.50.620">
    <property type="entry name" value="HUPs"/>
    <property type="match status" value="1"/>
</dbReference>
<evidence type="ECO:0000313" key="19">
    <source>
        <dbReference type="Proteomes" id="UP001207736"/>
    </source>
</evidence>
<dbReference type="GO" id="GO:0005524">
    <property type="term" value="F:ATP binding"/>
    <property type="evidence" value="ECO:0007669"/>
    <property type="project" value="UniProtKB-UniRule"/>
</dbReference>
<dbReference type="SMART" id="SM00904">
    <property type="entry name" value="Flavokinase"/>
    <property type="match status" value="1"/>
</dbReference>
<dbReference type="EC" id="2.7.1.26" evidence="15"/>
<dbReference type="GO" id="GO:0006747">
    <property type="term" value="P:FAD biosynthetic process"/>
    <property type="evidence" value="ECO:0007669"/>
    <property type="project" value="UniProtKB-UniRule"/>
</dbReference>
<comment type="pathway">
    <text evidence="2 15">Cofactor biosynthesis; FAD biosynthesis; FAD from FMN: step 1/1.</text>
</comment>
<dbReference type="CDD" id="cd02064">
    <property type="entry name" value="FAD_synthetase_N"/>
    <property type="match status" value="1"/>
</dbReference>
<dbReference type="EMBL" id="BQKA01000028">
    <property type="protein sequence ID" value="GJM50506.1"/>
    <property type="molecule type" value="Genomic_DNA"/>
</dbReference>
<evidence type="ECO:0000256" key="15">
    <source>
        <dbReference type="PIRNR" id="PIRNR004491"/>
    </source>
</evidence>
<dbReference type="GO" id="GO:0009398">
    <property type="term" value="P:FMN biosynthetic process"/>
    <property type="evidence" value="ECO:0007669"/>
    <property type="project" value="UniProtKB-UniRule"/>
</dbReference>
<dbReference type="InterPro" id="IPR002606">
    <property type="entry name" value="Riboflavin_kinase_bac"/>
</dbReference>
<dbReference type="Pfam" id="PF01687">
    <property type="entry name" value="Flavokinase"/>
    <property type="match status" value="1"/>
</dbReference>
<name>A0AAV5AX73_9FLAO</name>
<dbReference type="GO" id="GO:0008531">
    <property type="term" value="F:riboflavin kinase activity"/>
    <property type="evidence" value="ECO:0007669"/>
    <property type="project" value="UniProtKB-UniRule"/>
</dbReference>
<evidence type="ECO:0000256" key="13">
    <source>
        <dbReference type="ARBA" id="ARBA00047880"/>
    </source>
</evidence>
<evidence type="ECO:0000256" key="10">
    <source>
        <dbReference type="ARBA" id="ARBA00022827"/>
    </source>
</evidence>
<evidence type="ECO:0000256" key="9">
    <source>
        <dbReference type="ARBA" id="ARBA00022777"/>
    </source>
</evidence>
<dbReference type="PANTHER" id="PTHR22749:SF6">
    <property type="entry name" value="RIBOFLAVIN KINASE"/>
    <property type="match status" value="1"/>
</dbReference>
<dbReference type="NCBIfam" id="TIGR00125">
    <property type="entry name" value="cyt_tran_rel"/>
    <property type="match status" value="1"/>
</dbReference>
<evidence type="ECO:0000256" key="3">
    <source>
        <dbReference type="ARBA" id="ARBA00005201"/>
    </source>
</evidence>
<evidence type="ECO:0000256" key="12">
    <source>
        <dbReference type="ARBA" id="ARBA00023268"/>
    </source>
</evidence>
<dbReference type="GO" id="GO:0003919">
    <property type="term" value="F:FMN adenylyltransferase activity"/>
    <property type="evidence" value="ECO:0007669"/>
    <property type="project" value="UniProtKB-UniRule"/>
</dbReference>
<comment type="pathway">
    <text evidence="3 15">Cofactor biosynthesis; FMN biosynthesis; FMN from riboflavin (ATP route): step 1/1.</text>
</comment>
<keyword evidence="12" id="KW-0511">Multifunctional enzyme</keyword>
<dbReference type="FunFam" id="3.40.50.620:FF:000021">
    <property type="entry name" value="Riboflavin biosynthesis protein"/>
    <property type="match status" value="1"/>
</dbReference>
<proteinExistence type="inferred from homology"/>
<organism evidence="17 19">
    <name type="scientific">Capnocytophaga catalasegens</name>
    <dbReference type="NCBI Taxonomy" id="1004260"/>
    <lineage>
        <taxon>Bacteria</taxon>
        <taxon>Pseudomonadati</taxon>
        <taxon>Bacteroidota</taxon>
        <taxon>Flavobacteriia</taxon>
        <taxon>Flavobacteriales</taxon>
        <taxon>Flavobacteriaceae</taxon>
        <taxon>Capnocytophaga</taxon>
    </lineage>
</organism>
<keyword evidence="5 15" id="KW-0288">FMN</keyword>
<feature type="domain" description="Riboflavin kinase" evidence="16">
    <location>
        <begin position="182"/>
        <end position="307"/>
    </location>
</feature>
<evidence type="ECO:0000256" key="5">
    <source>
        <dbReference type="ARBA" id="ARBA00022643"/>
    </source>
</evidence>
<dbReference type="Proteomes" id="UP001207736">
    <property type="component" value="Unassembled WGS sequence"/>
</dbReference>
<dbReference type="SUPFAM" id="SSF52374">
    <property type="entry name" value="Nucleotidylyl transferase"/>
    <property type="match status" value="1"/>
</dbReference>
<dbReference type="SUPFAM" id="SSF82114">
    <property type="entry name" value="Riboflavin kinase-like"/>
    <property type="match status" value="1"/>
</dbReference>
<comment type="function">
    <text evidence="1">Catalyzes the phosphorylation of riboflavin to FMN followed by the adenylation of FMN to FAD.</text>
</comment>
<evidence type="ECO:0000256" key="4">
    <source>
        <dbReference type="ARBA" id="ARBA00022630"/>
    </source>
</evidence>
<keyword evidence="20" id="KW-1185">Reference proteome</keyword>
<dbReference type="InterPro" id="IPR015865">
    <property type="entry name" value="Riboflavin_kinase_bac/euk"/>
</dbReference>
<keyword evidence="6 15" id="KW-0808">Transferase</keyword>
<keyword evidence="11 15" id="KW-0067">ATP-binding</keyword>
<keyword evidence="7 15" id="KW-0548">Nucleotidyltransferase</keyword>
<dbReference type="EC" id="2.7.7.2" evidence="15"/>
<dbReference type="RefSeq" id="WP_264846361.1">
    <property type="nucleotide sequence ID" value="NZ_BPMA01000021.1"/>
</dbReference>
<dbReference type="PIRSF" id="PIRSF004491">
    <property type="entry name" value="FAD_Synth"/>
    <property type="match status" value="1"/>
</dbReference>
<keyword evidence="9 15" id="KW-0418">Kinase</keyword>
<evidence type="ECO:0000313" key="17">
    <source>
        <dbReference type="EMBL" id="GJM50506.1"/>
    </source>
</evidence>
<evidence type="ECO:0000256" key="8">
    <source>
        <dbReference type="ARBA" id="ARBA00022741"/>
    </source>
</evidence>
<dbReference type="Gene3D" id="2.40.30.30">
    <property type="entry name" value="Riboflavin kinase-like"/>
    <property type="match status" value="1"/>
</dbReference>
<dbReference type="PANTHER" id="PTHR22749">
    <property type="entry name" value="RIBOFLAVIN KINASE/FMN ADENYLYLTRANSFERASE"/>
    <property type="match status" value="1"/>
</dbReference>
<evidence type="ECO:0000256" key="7">
    <source>
        <dbReference type="ARBA" id="ARBA00022695"/>
    </source>
</evidence>
<gene>
    <name evidence="17" type="primary">ribF</name>
    <name evidence="17" type="ORF">RCZ15_14790</name>
    <name evidence="18" type="ORF">RCZ16_04280</name>
</gene>
<evidence type="ECO:0000256" key="2">
    <source>
        <dbReference type="ARBA" id="ARBA00004726"/>
    </source>
</evidence>
<evidence type="ECO:0000259" key="16">
    <source>
        <dbReference type="SMART" id="SM00904"/>
    </source>
</evidence>
<evidence type="ECO:0000256" key="1">
    <source>
        <dbReference type="ARBA" id="ARBA00002121"/>
    </source>
</evidence>
<accession>A0AAV5AX73</accession>
<dbReference type="AlphaFoldDB" id="A0AAV5AX73"/>
<dbReference type="InterPro" id="IPR023465">
    <property type="entry name" value="Riboflavin_kinase_dom_sf"/>
</dbReference>
<dbReference type="Pfam" id="PF06574">
    <property type="entry name" value="FAD_syn"/>
    <property type="match status" value="1"/>
</dbReference>
<evidence type="ECO:0000313" key="18">
    <source>
        <dbReference type="EMBL" id="GJM52110.1"/>
    </source>
</evidence>
<comment type="catalytic activity">
    <reaction evidence="13 15">
        <text>riboflavin + ATP = FMN + ADP + H(+)</text>
        <dbReference type="Rhea" id="RHEA:14357"/>
        <dbReference type="ChEBI" id="CHEBI:15378"/>
        <dbReference type="ChEBI" id="CHEBI:30616"/>
        <dbReference type="ChEBI" id="CHEBI:57986"/>
        <dbReference type="ChEBI" id="CHEBI:58210"/>
        <dbReference type="ChEBI" id="CHEBI:456216"/>
        <dbReference type="EC" id="2.7.1.26"/>
    </reaction>
</comment>
<dbReference type="NCBIfam" id="NF004162">
    <property type="entry name" value="PRK05627.1-5"/>
    <property type="match status" value="1"/>
</dbReference>
<comment type="caution">
    <text evidence="17">The sequence shown here is derived from an EMBL/GenBank/DDBJ whole genome shotgun (WGS) entry which is preliminary data.</text>
</comment>